<keyword evidence="3" id="KW-1185">Reference proteome</keyword>
<keyword evidence="1" id="KW-0732">Signal</keyword>
<feature type="chain" id="PRO_5047183708" evidence="1">
    <location>
        <begin position="20"/>
        <end position="85"/>
    </location>
</feature>
<organism evidence="2 3">
    <name type="scientific">Flavobacterium frigidarium</name>
    <dbReference type="NCBI Taxonomy" id="99286"/>
    <lineage>
        <taxon>Bacteria</taxon>
        <taxon>Pseudomonadati</taxon>
        <taxon>Bacteroidota</taxon>
        <taxon>Flavobacteriia</taxon>
        <taxon>Flavobacteriales</taxon>
        <taxon>Flavobacteriaceae</taxon>
        <taxon>Flavobacterium</taxon>
    </lineage>
</organism>
<protein>
    <submittedName>
        <fullName evidence="2">Uncharacterized protein</fullName>
    </submittedName>
</protein>
<accession>A0ABV4KFS0</accession>
<feature type="signal peptide" evidence="1">
    <location>
        <begin position="1"/>
        <end position="19"/>
    </location>
</feature>
<dbReference type="Proteomes" id="UP001568894">
    <property type="component" value="Unassembled WGS sequence"/>
</dbReference>
<evidence type="ECO:0000256" key="1">
    <source>
        <dbReference type="SAM" id="SignalP"/>
    </source>
</evidence>
<sequence>MKKIVLSLAFMLTGTLAFANNSNATVISINKQHAIELIKTSTRFELENTNSEVDCLLTITFEYTDSIKETVKVLVTGSSCAELLE</sequence>
<name>A0ABV4KFS0_9FLAO</name>
<comment type="caution">
    <text evidence="2">The sequence shown here is derived from an EMBL/GenBank/DDBJ whole genome shotgun (WGS) entry which is preliminary data.</text>
</comment>
<gene>
    <name evidence="2" type="ORF">QO192_14355</name>
</gene>
<evidence type="ECO:0000313" key="2">
    <source>
        <dbReference type="EMBL" id="MEZ7516461.1"/>
    </source>
</evidence>
<evidence type="ECO:0000313" key="3">
    <source>
        <dbReference type="Proteomes" id="UP001568894"/>
    </source>
</evidence>
<proteinExistence type="predicted"/>
<reference evidence="2 3" key="1">
    <citation type="submission" date="2023-05" db="EMBL/GenBank/DDBJ databases">
        <title>Adaptations of aquatic viruses from atmosphere-close ecosystems of the Central Arctic Ocean.</title>
        <authorList>
            <person name="Rahlff J."/>
            <person name="Holmfeldt K."/>
        </authorList>
    </citation>
    <scope>NUCLEOTIDE SEQUENCE [LARGE SCALE GENOMIC DNA]</scope>
    <source>
        <strain evidence="2 3">Arc14</strain>
    </source>
</reference>
<dbReference type="RefSeq" id="WP_371571707.1">
    <property type="nucleotide sequence ID" value="NZ_JASMRN010000014.1"/>
</dbReference>
<dbReference type="EMBL" id="JASMRN010000014">
    <property type="protein sequence ID" value="MEZ7516461.1"/>
    <property type="molecule type" value="Genomic_DNA"/>
</dbReference>